<proteinExistence type="predicted"/>
<dbReference type="AlphaFoldDB" id="A0A8J3CIG4"/>
<dbReference type="EMBL" id="BMZG01000011">
    <property type="protein sequence ID" value="GHA78142.1"/>
    <property type="molecule type" value="Genomic_DNA"/>
</dbReference>
<evidence type="ECO:0000313" key="2">
    <source>
        <dbReference type="EMBL" id="GHA78142.1"/>
    </source>
</evidence>
<reference evidence="2" key="2">
    <citation type="submission" date="2020-09" db="EMBL/GenBank/DDBJ databases">
        <authorList>
            <person name="Sun Q."/>
            <person name="Kim S."/>
        </authorList>
    </citation>
    <scope>NUCLEOTIDE SEQUENCE</scope>
    <source>
        <strain evidence="2">KCTC 32501</strain>
    </source>
</reference>
<protein>
    <recommendedName>
        <fullName evidence="4">SWIM-type domain-containing protein</fullName>
    </recommendedName>
</protein>
<organism evidence="2 3">
    <name type="scientific">Formosimonas limnophila</name>
    <dbReference type="NCBI Taxonomy" id="1384487"/>
    <lineage>
        <taxon>Bacteria</taxon>
        <taxon>Pseudomonadati</taxon>
        <taxon>Pseudomonadota</taxon>
        <taxon>Betaproteobacteria</taxon>
        <taxon>Burkholderiales</taxon>
        <taxon>Burkholderiaceae</taxon>
        <taxon>Formosimonas</taxon>
    </lineage>
</organism>
<reference evidence="2" key="1">
    <citation type="journal article" date="2014" name="Int. J. Syst. Evol. Microbiol.">
        <title>Complete genome sequence of Corynebacterium casei LMG S-19264T (=DSM 44701T), isolated from a smear-ripened cheese.</title>
        <authorList>
            <consortium name="US DOE Joint Genome Institute (JGI-PGF)"/>
            <person name="Walter F."/>
            <person name="Albersmeier A."/>
            <person name="Kalinowski J."/>
            <person name="Ruckert C."/>
        </authorList>
    </citation>
    <scope>NUCLEOTIDE SEQUENCE</scope>
    <source>
        <strain evidence="2">KCTC 32501</strain>
    </source>
</reference>
<sequence>MGNIVKQTRTPALRTPLTKIAGTAKEAQQRAKLDSERRKKAVGILAPEVIAHGRDTSGHDKSANGKPVNSSHTAYHLLMTTLDGQPRRITAGDLARFTDHVKRVGKQFKGGITAQQTINLSAGIDRKRANEHIKWAMFAGARGSVFRFVTSASGRTKGVHRHFVEVDFLEFASAVASPMTAPAAALRMSRGHLRFNCDCGRHTFWYRYIASIGGFALGRIETGFPKIRNPKLNGVACKHALRVMHMITTKDTTTLQAISKAIDAQRIGKNTVSVTQKQADDHAKAIEDNHATILTSTEKLSPTRLLSKVGQALQLTNNKERMAAEKGLSVMQKLGVISGGMAQKLLHKIKGRL</sequence>
<evidence type="ECO:0008006" key="4">
    <source>
        <dbReference type="Google" id="ProtNLM"/>
    </source>
</evidence>
<feature type="region of interest" description="Disordered" evidence="1">
    <location>
        <begin position="49"/>
        <end position="69"/>
    </location>
</feature>
<comment type="caution">
    <text evidence="2">The sequence shown here is derived from an EMBL/GenBank/DDBJ whole genome shotgun (WGS) entry which is preliminary data.</text>
</comment>
<name>A0A8J3CIG4_9BURK</name>
<dbReference type="Proteomes" id="UP000614287">
    <property type="component" value="Unassembled WGS sequence"/>
</dbReference>
<evidence type="ECO:0000256" key="1">
    <source>
        <dbReference type="SAM" id="MobiDB-lite"/>
    </source>
</evidence>
<feature type="compositionally biased region" description="Basic and acidic residues" evidence="1">
    <location>
        <begin position="51"/>
        <end position="63"/>
    </location>
</feature>
<evidence type="ECO:0000313" key="3">
    <source>
        <dbReference type="Proteomes" id="UP000614287"/>
    </source>
</evidence>
<keyword evidence="3" id="KW-1185">Reference proteome</keyword>
<dbReference type="RefSeq" id="WP_189493716.1">
    <property type="nucleotide sequence ID" value="NZ_BMZG01000011.1"/>
</dbReference>
<accession>A0A8J3CIG4</accession>
<gene>
    <name evidence="2" type="ORF">GCM10009007_18840</name>
</gene>